<dbReference type="PANTHER" id="PTHR44591">
    <property type="entry name" value="STRESS RESPONSE REGULATOR PROTEIN 1"/>
    <property type="match status" value="1"/>
</dbReference>
<reference evidence="4" key="1">
    <citation type="submission" date="2021-01" db="EMBL/GenBank/DDBJ databases">
        <title>Whole genome shotgun sequence of Virgisporangium aliadipatigenens NBRC 105644.</title>
        <authorList>
            <person name="Komaki H."/>
            <person name="Tamura T."/>
        </authorList>
    </citation>
    <scope>NUCLEOTIDE SEQUENCE</scope>
    <source>
        <strain evidence="4">NBRC 105644</strain>
    </source>
</reference>
<gene>
    <name evidence="4" type="ORF">Val02_91220</name>
</gene>
<name>A0A8J3YYV1_9ACTN</name>
<dbReference type="InterPro" id="IPR050595">
    <property type="entry name" value="Bact_response_regulator"/>
</dbReference>
<dbReference type="PANTHER" id="PTHR44591:SF20">
    <property type="entry name" value="PROTEIN PILH"/>
    <property type="match status" value="1"/>
</dbReference>
<dbReference type="Proteomes" id="UP000619260">
    <property type="component" value="Unassembled WGS sequence"/>
</dbReference>
<protein>
    <recommendedName>
        <fullName evidence="3">Response regulatory domain-containing protein</fullName>
    </recommendedName>
</protein>
<dbReference type="InterPro" id="IPR011006">
    <property type="entry name" value="CheY-like_superfamily"/>
</dbReference>
<keyword evidence="1 2" id="KW-0597">Phosphoprotein</keyword>
<comment type="caution">
    <text evidence="4">The sequence shown here is derived from an EMBL/GenBank/DDBJ whole genome shotgun (WGS) entry which is preliminary data.</text>
</comment>
<dbReference type="Gene3D" id="3.40.50.2300">
    <property type="match status" value="1"/>
</dbReference>
<dbReference type="PROSITE" id="PS50110">
    <property type="entry name" value="RESPONSE_REGULATORY"/>
    <property type="match status" value="1"/>
</dbReference>
<feature type="domain" description="Response regulatory" evidence="3">
    <location>
        <begin position="6"/>
        <end position="118"/>
    </location>
</feature>
<sequence>MEHPPHVLVIEDDDDVLDLLDGHLTRLGCRVSRATDGEQGVATAVAERPDVIFVDMVLPGIDGREVADRLRGDTRTADCKIVVTSVLDPQDVDDKRFDGILTKPFRRADIRTALTTVDVAIPEVSP</sequence>
<keyword evidence="5" id="KW-1185">Reference proteome</keyword>
<evidence type="ECO:0000256" key="2">
    <source>
        <dbReference type="PROSITE-ProRule" id="PRU00169"/>
    </source>
</evidence>
<evidence type="ECO:0000313" key="5">
    <source>
        <dbReference type="Proteomes" id="UP000619260"/>
    </source>
</evidence>
<organism evidence="4 5">
    <name type="scientific">Virgisporangium aliadipatigenens</name>
    <dbReference type="NCBI Taxonomy" id="741659"/>
    <lineage>
        <taxon>Bacteria</taxon>
        <taxon>Bacillati</taxon>
        <taxon>Actinomycetota</taxon>
        <taxon>Actinomycetes</taxon>
        <taxon>Micromonosporales</taxon>
        <taxon>Micromonosporaceae</taxon>
        <taxon>Virgisporangium</taxon>
    </lineage>
</organism>
<dbReference type="EMBL" id="BOPF01000069">
    <property type="protein sequence ID" value="GIJ52236.1"/>
    <property type="molecule type" value="Genomic_DNA"/>
</dbReference>
<dbReference type="RefSeq" id="WP_203905634.1">
    <property type="nucleotide sequence ID" value="NZ_BOPF01000069.1"/>
</dbReference>
<evidence type="ECO:0000313" key="4">
    <source>
        <dbReference type="EMBL" id="GIJ52236.1"/>
    </source>
</evidence>
<accession>A0A8J3YYV1</accession>
<evidence type="ECO:0000259" key="3">
    <source>
        <dbReference type="PROSITE" id="PS50110"/>
    </source>
</evidence>
<evidence type="ECO:0000256" key="1">
    <source>
        <dbReference type="ARBA" id="ARBA00022553"/>
    </source>
</evidence>
<dbReference type="AlphaFoldDB" id="A0A8J3YYV1"/>
<dbReference type="SMART" id="SM00448">
    <property type="entry name" value="REC"/>
    <property type="match status" value="1"/>
</dbReference>
<dbReference type="InterPro" id="IPR001789">
    <property type="entry name" value="Sig_transdc_resp-reg_receiver"/>
</dbReference>
<dbReference type="Pfam" id="PF00072">
    <property type="entry name" value="Response_reg"/>
    <property type="match status" value="1"/>
</dbReference>
<proteinExistence type="predicted"/>
<dbReference type="GO" id="GO:0000160">
    <property type="term" value="P:phosphorelay signal transduction system"/>
    <property type="evidence" value="ECO:0007669"/>
    <property type="project" value="InterPro"/>
</dbReference>
<feature type="modified residue" description="4-aspartylphosphate" evidence="2">
    <location>
        <position position="55"/>
    </location>
</feature>
<dbReference type="SUPFAM" id="SSF52172">
    <property type="entry name" value="CheY-like"/>
    <property type="match status" value="1"/>
</dbReference>